<accession>A0A835NHR7</accession>
<feature type="transmembrane region" description="Helical" evidence="1">
    <location>
        <begin position="66"/>
        <end position="85"/>
    </location>
</feature>
<dbReference type="EMBL" id="JADDUC010000235">
    <property type="protein sequence ID" value="KAG0115266.1"/>
    <property type="molecule type" value="Genomic_DNA"/>
</dbReference>
<reference evidence="3" key="3">
    <citation type="submission" date="2022-01" db="EMBL/GenBank/DDBJ databases">
        <authorList>
            <person name="Rubenstein D.R."/>
        </authorList>
    </citation>
    <scope>NUCLEOTIDE SEQUENCE</scope>
    <source>
        <strain evidence="3">SS15</strain>
        <tissue evidence="3">Liver</tissue>
    </source>
</reference>
<comment type="caution">
    <text evidence="2">The sequence shown here is derived from an EMBL/GenBank/DDBJ whole genome shotgun (WGS) entry which is preliminary data.</text>
</comment>
<name>A0A835NHR7_9PASS</name>
<proteinExistence type="predicted"/>
<evidence type="ECO:0000313" key="3">
    <source>
        <dbReference type="EMBL" id="KAI1237411.1"/>
    </source>
</evidence>
<reference evidence="2" key="1">
    <citation type="submission" date="2020-10" db="EMBL/GenBank/DDBJ databases">
        <title>Feather gene expression reveals the developmental basis of iridescence in African starlings.</title>
        <authorList>
            <person name="Rubenstein D.R."/>
        </authorList>
    </citation>
    <scope>NUCLEOTIDE SEQUENCE</scope>
    <source>
        <strain evidence="2">SS15</strain>
        <tissue evidence="2">Liver</tissue>
    </source>
</reference>
<sequence>MQARSKRGKAVFWGGDPVPEEQTQPFLAAGGWSRPVLSLLWVTGLPWYPSGASTQKLQLGNETPALLTRGMLALLFGVFYVNVLWEELCDVLLC</sequence>
<protein>
    <submittedName>
        <fullName evidence="2">Uncharacterized protein</fullName>
    </submittedName>
</protein>
<evidence type="ECO:0000313" key="2">
    <source>
        <dbReference type="EMBL" id="KAG0115266.1"/>
    </source>
</evidence>
<dbReference type="Proteomes" id="UP000618051">
    <property type="component" value="Unassembled WGS sequence"/>
</dbReference>
<dbReference type="AlphaFoldDB" id="A0A835NHR7"/>
<reference evidence="3 4" key="2">
    <citation type="journal article" date="2021" name="J. Hered.">
        <title>Feather Gene Expression Elucidates the Developmental Basis of Plumage Iridescence in African Starlings.</title>
        <authorList>
            <person name="Rubenstein D.R."/>
            <person name="Corvelo A."/>
            <person name="MacManes M.D."/>
            <person name="Maia R."/>
            <person name="Narzisi G."/>
            <person name="Rousaki A."/>
            <person name="Vandenabeele P."/>
            <person name="Shawkey M.D."/>
            <person name="Solomon J."/>
        </authorList>
    </citation>
    <scope>NUCLEOTIDE SEQUENCE [LARGE SCALE GENOMIC DNA]</scope>
    <source>
        <strain evidence="3">SS15</strain>
    </source>
</reference>
<evidence type="ECO:0000256" key="1">
    <source>
        <dbReference type="SAM" id="Phobius"/>
    </source>
</evidence>
<dbReference type="EMBL" id="JADDUC020000008">
    <property type="protein sequence ID" value="KAI1237411.1"/>
    <property type="molecule type" value="Genomic_DNA"/>
</dbReference>
<keyword evidence="1" id="KW-1133">Transmembrane helix</keyword>
<gene>
    <name evidence="3" type="ORF">IHE44_0014679</name>
    <name evidence="2" type="ORF">IHE44_006508</name>
</gene>
<keyword evidence="1" id="KW-0472">Membrane</keyword>
<evidence type="ECO:0000313" key="4">
    <source>
        <dbReference type="Proteomes" id="UP000618051"/>
    </source>
</evidence>
<keyword evidence="1" id="KW-0812">Transmembrane</keyword>
<organism evidence="2">
    <name type="scientific">Lamprotornis superbus</name>
    <dbReference type="NCBI Taxonomy" id="245042"/>
    <lineage>
        <taxon>Eukaryota</taxon>
        <taxon>Metazoa</taxon>
        <taxon>Chordata</taxon>
        <taxon>Craniata</taxon>
        <taxon>Vertebrata</taxon>
        <taxon>Euteleostomi</taxon>
        <taxon>Archelosauria</taxon>
        <taxon>Archosauria</taxon>
        <taxon>Dinosauria</taxon>
        <taxon>Saurischia</taxon>
        <taxon>Theropoda</taxon>
        <taxon>Coelurosauria</taxon>
        <taxon>Aves</taxon>
        <taxon>Neognathae</taxon>
        <taxon>Neoaves</taxon>
        <taxon>Telluraves</taxon>
        <taxon>Australaves</taxon>
        <taxon>Passeriformes</taxon>
        <taxon>Sturnidae</taxon>
        <taxon>Lamprotornis</taxon>
    </lineage>
</organism>
<keyword evidence="4" id="KW-1185">Reference proteome</keyword>